<proteinExistence type="inferred from homology"/>
<evidence type="ECO:0000313" key="6">
    <source>
        <dbReference type="Proteomes" id="UP000179621"/>
    </source>
</evidence>
<evidence type="ECO:0000256" key="3">
    <source>
        <dbReference type="ARBA" id="ARBA00022490"/>
    </source>
</evidence>
<comment type="subcellular location">
    <subcellularLocation>
        <location evidence="1">Cytoplasm</location>
    </subcellularLocation>
</comment>
<dbReference type="InterPro" id="IPR025734">
    <property type="entry name" value="EspG"/>
</dbReference>
<protein>
    <submittedName>
        <fullName evidence="5">ESX secretion-associated protein EspG</fullName>
    </submittedName>
</protein>
<name>A0ABX3BWE1_9MYCO</name>
<dbReference type="Proteomes" id="UP000179621">
    <property type="component" value="Unassembled WGS sequence"/>
</dbReference>
<keyword evidence="4" id="KW-0143">Chaperone</keyword>
<accession>A0ABX3BWE1</accession>
<evidence type="ECO:0000256" key="1">
    <source>
        <dbReference type="ARBA" id="ARBA00004496"/>
    </source>
</evidence>
<comment type="caution">
    <text evidence="5">The sequence shown here is derived from an EMBL/GenBank/DDBJ whole genome shotgun (WGS) entry which is preliminary data.</text>
</comment>
<organism evidence="5 6">
    <name type="scientific">Mycobacteroides saopaulense</name>
    <dbReference type="NCBI Taxonomy" id="1578165"/>
    <lineage>
        <taxon>Bacteria</taxon>
        <taxon>Bacillati</taxon>
        <taxon>Actinomycetota</taxon>
        <taxon>Actinomycetes</taxon>
        <taxon>Mycobacteriales</taxon>
        <taxon>Mycobacteriaceae</taxon>
        <taxon>Mycobacteroides</taxon>
    </lineage>
</organism>
<dbReference type="RefSeq" id="WP_070913448.1">
    <property type="nucleotide sequence ID" value="NZ_MLIC01000010.1"/>
</dbReference>
<dbReference type="Pfam" id="PF14011">
    <property type="entry name" value="ESX-1_EspG"/>
    <property type="match status" value="1"/>
</dbReference>
<comment type="similarity">
    <text evidence="2">Belongs to the EspG family.</text>
</comment>
<dbReference type="EMBL" id="MLIH01000033">
    <property type="protein sequence ID" value="OHU07328.1"/>
    <property type="molecule type" value="Genomic_DNA"/>
</dbReference>
<evidence type="ECO:0000313" key="5">
    <source>
        <dbReference type="EMBL" id="OHU07328.1"/>
    </source>
</evidence>
<reference evidence="5 6" key="1">
    <citation type="submission" date="2016-10" db="EMBL/GenBank/DDBJ databases">
        <title>Evaluation of Human, Animal and Environmental Mycobacterium chelonae Isolates by Core Genome Phylogenomic Analysis, Targeted Gene Comparison, and Anti-microbial Susceptibility Patterns: A Tale of Mistaken Identities.</title>
        <authorList>
            <person name="Fogelson S.B."/>
            <person name="Camus A.C."/>
            <person name="Lorenz W."/>
            <person name="Vasireddy R."/>
            <person name="Vasireddy S."/>
            <person name="Smith T."/>
            <person name="Brown-Elliott B.A."/>
            <person name="Wallace R.J.Jr."/>
            <person name="Hasan N.A."/>
            <person name="Reischl U."/>
            <person name="Sanchez S."/>
        </authorList>
    </citation>
    <scope>NUCLEOTIDE SEQUENCE [LARGE SCALE GENOMIC DNA]</scope>
    <source>
        <strain evidence="5 6">8528</strain>
    </source>
</reference>
<keyword evidence="6" id="KW-1185">Reference proteome</keyword>
<evidence type="ECO:0000256" key="2">
    <source>
        <dbReference type="ARBA" id="ARBA00006411"/>
    </source>
</evidence>
<sequence>MTNALAAAYTLTDDELQVIGSRIGVESFPVVLAIRPRYATHTALDDAFDAATTQLTERGLIFEGQVSPELIATIRLLQRPERDLSMRLVTPDGISRVSVVRNGKRTALARRIGNEITLREIAGHGEAPEAIQALVAELPAAEAAQVDPVGAPIDAARDALFGTHDPALLADRVRTLGADTRAAMTLGAALSTRMAFAEIVYHAIDAEEDRIARTPAAVGVFYTKKGRLVSAPSRAPSGQVWATIKGASNHAITQAIRQLIELLSCEWEGNP</sequence>
<keyword evidence="3" id="KW-0963">Cytoplasm</keyword>
<evidence type="ECO:0000256" key="4">
    <source>
        <dbReference type="ARBA" id="ARBA00023186"/>
    </source>
</evidence>
<gene>
    <name evidence="5" type="ORF">BKG73_18945</name>
</gene>